<dbReference type="GO" id="GO:0016740">
    <property type="term" value="F:transferase activity"/>
    <property type="evidence" value="ECO:0007669"/>
    <property type="project" value="UniProtKB-KW"/>
</dbReference>
<name>A0A9Q9D6L2_9LACT</name>
<keyword evidence="1" id="KW-0808">Transferase</keyword>
<evidence type="ECO:0000313" key="2">
    <source>
        <dbReference type="Proteomes" id="UP001056730"/>
    </source>
</evidence>
<dbReference type="Proteomes" id="UP001056730">
    <property type="component" value="Chromosome"/>
</dbReference>
<dbReference type="RefSeq" id="WP_252175356.1">
    <property type="nucleotide sequence ID" value="NZ_CP086395.1"/>
</dbReference>
<reference evidence="1" key="1">
    <citation type="journal article" date="2022" name="Front. Microbiol.">
        <title>Feed Insects as a Reservoir of Granadaene-Producing Lactococci.</title>
        <authorList>
            <person name="Neuzil-Bunesova V."/>
            <person name="Ramirez Garcia A."/>
            <person name="Modrackova N."/>
            <person name="Makovska M."/>
            <person name="Sabolova M."/>
            <person name="Sproer C."/>
            <person name="Bunk B."/>
            <person name="Blom J."/>
            <person name="Schwab C."/>
        </authorList>
    </citation>
    <scope>NUCLEOTIDE SEQUENCE</scope>
    <source>
        <strain evidence="1">I4/6O</strain>
    </source>
</reference>
<proteinExistence type="predicted"/>
<gene>
    <name evidence="1" type="ORF">LMK00_09420</name>
</gene>
<dbReference type="AlphaFoldDB" id="A0A9Q9D6L2"/>
<dbReference type="EMBL" id="CP086395">
    <property type="protein sequence ID" value="USJ20021.1"/>
    <property type="molecule type" value="Genomic_DNA"/>
</dbReference>
<evidence type="ECO:0000313" key="1">
    <source>
        <dbReference type="EMBL" id="USJ20021.1"/>
    </source>
</evidence>
<protein>
    <submittedName>
        <fullName evidence="1">Glycosyl transferase</fullName>
    </submittedName>
</protein>
<accession>A0A9Q9D6L2</accession>
<organism evidence="1 2">
    <name type="scientific">Lactococcus formosensis</name>
    <dbReference type="NCBI Taxonomy" id="1281486"/>
    <lineage>
        <taxon>Bacteria</taxon>
        <taxon>Bacillati</taxon>
        <taxon>Bacillota</taxon>
        <taxon>Bacilli</taxon>
        <taxon>Lactobacillales</taxon>
        <taxon>Streptococcaceae</taxon>
        <taxon>Lactococcus</taxon>
    </lineage>
</organism>
<dbReference type="KEGG" id="lfo:LMK00_09420"/>
<sequence>MYDHYVEQHIAHHLESQDDEYYKFGYRIFGPYLFGMSAWLYQEITKQDLKRVLFLARDGYMVKEAFDLLFEGSEFEGKRVESSYIYASRRSFAVPTLTECQNVEEIFTKYPYLKTSFGKTLKKLGLNTKDVKKFPQSLLDTVFNNSQDLLDHPEARAALEQVFPNILQNSHQEAKLLQEYFKQEKIQGDIAIFDIGWHGTLQKALFSLKEKLNISSIRGYYTGILPKVKTDSLKKSQGYLFDSNHNQAYYKFMGLNFPIFERLFQPQEGSCIGFKKEGNRIYPKLESFFHEKVNEDLADLLAIQTGALAFVKNFSEELPSDSPYWHGKDSNFWFSGFEQTIKNPILSEVKALGNLTFENEGELYYLAAPQKHITYILKPHQFMRDFHKSWKVGFLKSLFKIPLPYYAFLKKLYKLDI</sequence>